<feature type="active site" description="Proton donor" evidence="9">
    <location>
        <position position="178"/>
    </location>
</feature>
<proteinExistence type="inferred from homology"/>
<evidence type="ECO:0000256" key="10">
    <source>
        <dbReference type="PIRSR" id="PIRSR005096-2"/>
    </source>
</evidence>
<keyword evidence="13" id="KW-1185">Reference proteome</keyword>
<dbReference type="EMBL" id="CP036271">
    <property type="protein sequence ID" value="QDT56764.1"/>
    <property type="molecule type" value="Genomic_DNA"/>
</dbReference>
<accession>A0A517SKX0</accession>
<dbReference type="InterPro" id="IPR015443">
    <property type="entry name" value="Aldose_1-epimerase"/>
</dbReference>
<dbReference type="RefSeq" id="WP_145034193.1">
    <property type="nucleotide sequence ID" value="NZ_CP036271.1"/>
</dbReference>
<dbReference type="GO" id="GO:0033499">
    <property type="term" value="P:galactose catabolic process via UDP-galactose, Leloir pathway"/>
    <property type="evidence" value="ECO:0007669"/>
    <property type="project" value="TreeGrafter"/>
</dbReference>
<sequence length="341" mass="37046">MSVSVERWGTSEDGRDCLLFTITGANGLSAKVTNQGAALVEVNVPDKSGKLANVNVRHAQSSDYTLNPGSLGAICGRYANRIRGAKFTLDGKEYHVTANSGKNHIHGGKIGFNKRIWSGSATDAGDGVVLRYRAADGEEGYPGNIDVEVTYRLTADGELRMEYAATSDQPTVLNLTNHAYWNLSGSGSGPILDHEMQISADRYCLADETGTVTGEVKPVADTSFDFTNPRPIGLHIGEVGKGYDHCYLVNGELGKLRPCAKVRDPKSGRVMEVLTTEPGVQFYTANNLKPEQSPHQQPQTSFCLECQHCPDSPNHAHFPSTVLRPGESYRQTTVHRFSTDM</sequence>
<dbReference type="Pfam" id="PF01263">
    <property type="entry name" value="Aldose_epim"/>
    <property type="match status" value="1"/>
</dbReference>
<evidence type="ECO:0000256" key="8">
    <source>
        <dbReference type="PIRNR" id="PIRNR005096"/>
    </source>
</evidence>
<dbReference type="EC" id="5.1.3.3" evidence="4 8"/>
<evidence type="ECO:0000313" key="12">
    <source>
        <dbReference type="EMBL" id="QDT56764.1"/>
    </source>
</evidence>
<dbReference type="OrthoDB" id="9779408at2"/>
<dbReference type="InterPro" id="IPR008183">
    <property type="entry name" value="Aldose_1/G6P_1-epimerase"/>
</dbReference>
<feature type="binding site" evidence="11">
    <location>
        <begin position="178"/>
        <end position="180"/>
    </location>
    <ligand>
        <name>beta-D-galactose</name>
        <dbReference type="ChEBI" id="CHEBI:27667"/>
    </ligand>
</feature>
<dbReference type="InterPro" id="IPR018052">
    <property type="entry name" value="Ald1_epimerase_CS"/>
</dbReference>
<dbReference type="InterPro" id="IPR047215">
    <property type="entry name" value="Galactose_mutarotase-like"/>
</dbReference>
<dbReference type="PANTHER" id="PTHR10091">
    <property type="entry name" value="ALDOSE-1-EPIMERASE"/>
    <property type="match status" value="1"/>
</dbReference>
<dbReference type="PROSITE" id="PS00545">
    <property type="entry name" value="ALDOSE_1_EPIMERASE"/>
    <property type="match status" value="1"/>
</dbReference>
<dbReference type="InterPro" id="IPR011013">
    <property type="entry name" value="Gal_mutarotase_sf_dom"/>
</dbReference>
<dbReference type="PIRSF" id="PIRSF005096">
    <property type="entry name" value="GALM"/>
    <property type="match status" value="1"/>
</dbReference>
<evidence type="ECO:0000313" key="13">
    <source>
        <dbReference type="Proteomes" id="UP000315700"/>
    </source>
</evidence>
<dbReference type="CDD" id="cd09019">
    <property type="entry name" value="galactose_mutarotase_like"/>
    <property type="match status" value="1"/>
</dbReference>
<comment type="similarity">
    <text evidence="3 8">Belongs to the aldose epimerase family.</text>
</comment>
<dbReference type="Gene3D" id="2.70.98.10">
    <property type="match status" value="1"/>
</dbReference>
<evidence type="ECO:0000256" key="11">
    <source>
        <dbReference type="PIRSR" id="PIRSR005096-3"/>
    </source>
</evidence>
<keyword evidence="6 8" id="KW-0413">Isomerase</keyword>
<dbReference type="GO" id="GO:0006006">
    <property type="term" value="P:glucose metabolic process"/>
    <property type="evidence" value="ECO:0007669"/>
    <property type="project" value="TreeGrafter"/>
</dbReference>
<dbReference type="Proteomes" id="UP000315700">
    <property type="component" value="Chromosome"/>
</dbReference>
<feature type="active site" description="Proton acceptor" evidence="9">
    <location>
        <position position="305"/>
    </location>
</feature>
<keyword evidence="7 8" id="KW-0119">Carbohydrate metabolism</keyword>
<dbReference type="GO" id="GO:0004034">
    <property type="term" value="F:aldose 1-epimerase activity"/>
    <property type="evidence" value="ECO:0007669"/>
    <property type="project" value="UniProtKB-EC"/>
</dbReference>
<evidence type="ECO:0000256" key="2">
    <source>
        <dbReference type="ARBA" id="ARBA00005028"/>
    </source>
</evidence>
<dbReference type="SUPFAM" id="SSF74650">
    <property type="entry name" value="Galactose mutarotase-like"/>
    <property type="match status" value="1"/>
</dbReference>
<comment type="catalytic activity">
    <reaction evidence="1 8">
        <text>alpha-D-glucose = beta-D-glucose</text>
        <dbReference type="Rhea" id="RHEA:10264"/>
        <dbReference type="ChEBI" id="CHEBI:15903"/>
        <dbReference type="ChEBI" id="CHEBI:17925"/>
        <dbReference type="EC" id="5.1.3.3"/>
    </reaction>
</comment>
<organism evidence="12 13">
    <name type="scientific">Caulifigura coniformis</name>
    <dbReference type="NCBI Taxonomy" id="2527983"/>
    <lineage>
        <taxon>Bacteria</taxon>
        <taxon>Pseudomonadati</taxon>
        <taxon>Planctomycetota</taxon>
        <taxon>Planctomycetia</taxon>
        <taxon>Planctomycetales</taxon>
        <taxon>Planctomycetaceae</taxon>
        <taxon>Caulifigura</taxon>
    </lineage>
</organism>
<dbReference type="AlphaFoldDB" id="A0A517SKX0"/>
<gene>
    <name evidence="12" type="primary">mro_2</name>
    <name evidence="12" type="ORF">Pan44_48240</name>
</gene>
<dbReference type="InParanoid" id="A0A517SKX0"/>
<dbReference type="NCBIfam" id="NF008277">
    <property type="entry name" value="PRK11055.1"/>
    <property type="match status" value="1"/>
</dbReference>
<evidence type="ECO:0000256" key="4">
    <source>
        <dbReference type="ARBA" id="ARBA00013185"/>
    </source>
</evidence>
<evidence type="ECO:0000256" key="5">
    <source>
        <dbReference type="ARBA" id="ARBA00014165"/>
    </source>
</evidence>
<feature type="binding site" evidence="11">
    <location>
        <begin position="80"/>
        <end position="81"/>
    </location>
    <ligand>
        <name>beta-D-galactose</name>
        <dbReference type="ChEBI" id="CHEBI:27667"/>
    </ligand>
</feature>
<evidence type="ECO:0000256" key="7">
    <source>
        <dbReference type="ARBA" id="ARBA00023277"/>
    </source>
</evidence>
<evidence type="ECO:0000256" key="3">
    <source>
        <dbReference type="ARBA" id="ARBA00006206"/>
    </source>
</evidence>
<dbReference type="PANTHER" id="PTHR10091:SF0">
    <property type="entry name" value="GALACTOSE MUTAROTASE"/>
    <property type="match status" value="1"/>
</dbReference>
<dbReference type="UniPathway" id="UPA00242"/>
<evidence type="ECO:0000256" key="6">
    <source>
        <dbReference type="ARBA" id="ARBA00023235"/>
    </source>
</evidence>
<dbReference type="InterPro" id="IPR014718">
    <property type="entry name" value="GH-type_carb-bd"/>
</dbReference>
<dbReference type="FunCoup" id="A0A517SKX0">
    <property type="interactions" value="316"/>
</dbReference>
<dbReference type="KEGG" id="ccos:Pan44_48240"/>
<name>A0A517SKX0_9PLAN</name>
<reference evidence="12 13" key="1">
    <citation type="submission" date="2019-02" db="EMBL/GenBank/DDBJ databases">
        <title>Deep-cultivation of Planctomycetes and their phenomic and genomic characterization uncovers novel biology.</title>
        <authorList>
            <person name="Wiegand S."/>
            <person name="Jogler M."/>
            <person name="Boedeker C."/>
            <person name="Pinto D."/>
            <person name="Vollmers J."/>
            <person name="Rivas-Marin E."/>
            <person name="Kohn T."/>
            <person name="Peeters S.H."/>
            <person name="Heuer A."/>
            <person name="Rast P."/>
            <person name="Oberbeckmann S."/>
            <person name="Bunk B."/>
            <person name="Jeske O."/>
            <person name="Meyerdierks A."/>
            <person name="Storesund J.E."/>
            <person name="Kallscheuer N."/>
            <person name="Luecker S."/>
            <person name="Lage O.M."/>
            <person name="Pohl T."/>
            <person name="Merkel B.J."/>
            <person name="Hornburger P."/>
            <person name="Mueller R.-W."/>
            <person name="Bruemmer F."/>
            <person name="Labrenz M."/>
            <person name="Spormann A.M."/>
            <person name="Op den Camp H."/>
            <person name="Overmann J."/>
            <person name="Amann R."/>
            <person name="Jetten M.S.M."/>
            <person name="Mascher T."/>
            <person name="Medema M.H."/>
            <person name="Devos D.P."/>
            <person name="Kaster A.-K."/>
            <person name="Ovreas L."/>
            <person name="Rohde M."/>
            <person name="Galperin M.Y."/>
            <person name="Jogler C."/>
        </authorList>
    </citation>
    <scope>NUCLEOTIDE SEQUENCE [LARGE SCALE GENOMIC DNA]</scope>
    <source>
        <strain evidence="12 13">Pan44</strain>
    </source>
</reference>
<comment type="pathway">
    <text evidence="2 8">Carbohydrate metabolism; hexose metabolism.</text>
</comment>
<evidence type="ECO:0000256" key="1">
    <source>
        <dbReference type="ARBA" id="ARBA00001614"/>
    </source>
</evidence>
<dbReference type="GO" id="GO:0030246">
    <property type="term" value="F:carbohydrate binding"/>
    <property type="evidence" value="ECO:0007669"/>
    <property type="project" value="InterPro"/>
</dbReference>
<evidence type="ECO:0000256" key="9">
    <source>
        <dbReference type="PIRSR" id="PIRSR005096-1"/>
    </source>
</evidence>
<feature type="binding site" evidence="10">
    <location>
        <position position="244"/>
    </location>
    <ligand>
        <name>beta-D-galactose</name>
        <dbReference type="ChEBI" id="CHEBI:27667"/>
    </ligand>
</feature>
<protein>
    <recommendedName>
        <fullName evidence="5 8">Aldose 1-epimerase</fullName>
        <ecNumber evidence="4 8">5.1.3.3</ecNumber>
    </recommendedName>
</protein>